<protein>
    <submittedName>
        <fullName evidence="3">HET-domain-containing protein</fullName>
    </submittedName>
</protein>
<dbReference type="AlphaFoldDB" id="A0A6A6IVC5"/>
<proteinExistence type="predicted"/>
<keyword evidence="4" id="KW-1185">Reference proteome</keyword>
<feature type="domain" description="Heterokaryon incompatibility" evidence="1">
    <location>
        <begin position="31"/>
        <end position="120"/>
    </location>
</feature>
<dbReference type="InterPro" id="IPR010730">
    <property type="entry name" value="HET"/>
</dbReference>
<evidence type="ECO:0000313" key="4">
    <source>
        <dbReference type="Proteomes" id="UP000800094"/>
    </source>
</evidence>
<dbReference type="GeneID" id="54581111"/>
<dbReference type="OrthoDB" id="194358at2759"/>
<reference evidence="3" key="1">
    <citation type="journal article" date="2020" name="Stud. Mycol.">
        <title>101 Dothideomycetes genomes: a test case for predicting lifestyles and emergence of pathogens.</title>
        <authorList>
            <person name="Haridas S."/>
            <person name="Albert R."/>
            <person name="Binder M."/>
            <person name="Bloem J."/>
            <person name="Labutti K."/>
            <person name="Salamov A."/>
            <person name="Andreopoulos B."/>
            <person name="Baker S."/>
            <person name="Barry K."/>
            <person name="Bills G."/>
            <person name="Bluhm B."/>
            <person name="Cannon C."/>
            <person name="Castanera R."/>
            <person name="Culley D."/>
            <person name="Daum C."/>
            <person name="Ezra D."/>
            <person name="Gonzalez J."/>
            <person name="Henrissat B."/>
            <person name="Kuo A."/>
            <person name="Liang C."/>
            <person name="Lipzen A."/>
            <person name="Lutzoni F."/>
            <person name="Magnuson J."/>
            <person name="Mondo S."/>
            <person name="Nolan M."/>
            <person name="Ohm R."/>
            <person name="Pangilinan J."/>
            <person name="Park H.-J."/>
            <person name="Ramirez L."/>
            <person name="Alfaro M."/>
            <person name="Sun H."/>
            <person name="Tritt A."/>
            <person name="Yoshinaga Y."/>
            <person name="Zwiers L.-H."/>
            <person name="Turgeon B."/>
            <person name="Goodwin S."/>
            <person name="Spatafora J."/>
            <person name="Crous P."/>
            <person name="Grigoriev I."/>
        </authorList>
    </citation>
    <scope>NUCLEOTIDE SEQUENCE</scope>
    <source>
        <strain evidence="3">CBS 122368</strain>
    </source>
</reference>
<organism evidence="3 4">
    <name type="scientific">Trematosphaeria pertusa</name>
    <dbReference type="NCBI Taxonomy" id="390896"/>
    <lineage>
        <taxon>Eukaryota</taxon>
        <taxon>Fungi</taxon>
        <taxon>Dikarya</taxon>
        <taxon>Ascomycota</taxon>
        <taxon>Pezizomycotina</taxon>
        <taxon>Dothideomycetes</taxon>
        <taxon>Pleosporomycetidae</taxon>
        <taxon>Pleosporales</taxon>
        <taxon>Massarineae</taxon>
        <taxon>Trematosphaeriaceae</taxon>
        <taxon>Trematosphaeria</taxon>
    </lineage>
</organism>
<dbReference type="InterPro" id="IPR058525">
    <property type="entry name" value="DUF8212"/>
</dbReference>
<dbReference type="EMBL" id="ML987190">
    <property type="protein sequence ID" value="KAF2254198.1"/>
    <property type="molecule type" value="Genomic_DNA"/>
</dbReference>
<gene>
    <name evidence="3" type="ORF">BU26DRAFT_514186</name>
</gene>
<dbReference type="Pfam" id="PF06985">
    <property type="entry name" value="HET"/>
    <property type="match status" value="1"/>
</dbReference>
<dbReference type="Pfam" id="PF26640">
    <property type="entry name" value="DUF8212"/>
    <property type="match status" value="1"/>
</dbReference>
<feature type="domain" description="DUF8212" evidence="2">
    <location>
        <begin position="232"/>
        <end position="256"/>
    </location>
</feature>
<evidence type="ECO:0000259" key="2">
    <source>
        <dbReference type="Pfam" id="PF26640"/>
    </source>
</evidence>
<dbReference type="Proteomes" id="UP000800094">
    <property type="component" value="Unassembled WGS sequence"/>
</dbReference>
<dbReference type="RefSeq" id="XP_033689202.1">
    <property type="nucleotide sequence ID" value="XM_033827781.1"/>
</dbReference>
<sequence length="586" mass="66273">MHLLHCYWDESSSPSTISISLRAGIVPVPQYAILSHRWAANPDDEVTFEDMTFRPGIARTKRGYEKIRGCCVQALRDGYSWVWIDTCCIDKRSSAELSEAINSMYNWYEKSETCYAYLEDVCSLDGPSPLRESTWFKRGWTLQELIAPAEVEFFSRDWNRIGTKTELAPLLANVSRVAQDALTDGIHVYQASLAEKMSWAAGRETTKEEDRAYSLMGIFGVSMPTLYGEGFRAFTRLQQEILRTTNDHSIFTWQRKSLAAGLLAESPDEFVHSSEWLPLDYQNFVDTFGISNPKPDFTTTNFGLHIQLPLAPIPGFEGYYLAFLACTRSFDDISGPRMDLDSWPAIILRRSPGGFPRQFMRTSFQNQMITYARLADNEGYDTEPIWISLADDISPLVWKASSEELSTHLLSPVSEATNGDTVTLIMERRHRHINIVDAYPHDMFSHGNEVRLGMSRTAANSLGVLIARNERGRSYLAVVFFTRPPFVCVGLSLTLGHENADRAYRTILTQEITLIGLIAIPLKGPDETSMYVGRYFVSMECVNAGDLIYRFTIGPGRHDREFRRGICSGESIQLNSEMSVFLGKDL</sequence>
<dbReference type="PANTHER" id="PTHR10622">
    <property type="entry name" value="HET DOMAIN-CONTAINING PROTEIN"/>
    <property type="match status" value="1"/>
</dbReference>
<evidence type="ECO:0000259" key="1">
    <source>
        <dbReference type="Pfam" id="PF06985"/>
    </source>
</evidence>
<evidence type="ECO:0000313" key="3">
    <source>
        <dbReference type="EMBL" id="KAF2254198.1"/>
    </source>
</evidence>
<name>A0A6A6IVC5_9PLEO</name>
<dbReference type="PANTHER" id="PTHR10622:SF10">
    <property type="entry name" value="HET DOMAIN-CONTAINING PROTEIN"/>
    <property type="match status" value="1"/>
</dbReference>
<accession>A0A6A6IVC5</accession>